<dbReference type="EMBL" id="BRYB01000206">
    <property type="protein sequence ID" value="GMI25199.1"/>
    <property type="molecule type" value="Genomic_DNA"/>
</dbReference>
<organism evidence="1 2">
    <name type="scientific">Tetraparma gracilis</name>
    <dbReference type="NCBI Taxonomy" id="2962635"/>
    <lineage>
        <taxon>Eukaryota</taxon>
        <taxon>Sar</taxon>
        <taxon>Stramenopiles</taxon>
        <taxon>Ochrophyta</taxon>
        <taxon>Bolidophyceae</taxon>
        <taxon>Parmales</taxon>
        <taxon>Triparmaceae</taxon>
        <taxon>Tetraparma</taxon>
    </lineage>
</organism>
<name>A0ABQ6MFE4_9STRA</name>
<keyword evidence="2" id="KW-1185">Reference proteome</keyword>
<comment type="caution">
    <text evidence="1">The sequence shown here is derived from an EMBL/GenBank/DDBJ whole genome shotgun (WGS) entry which is preliminary data.</text>
</comment>
<dbReference type="Gene3D" id="3.20.20.70">
    <property type="entry name" value="Aldolase class I"/>
    <property type="match status" value="1"/>
</dbReference>
<evidence type="ECO:0000313" key="1">
    <source>
        <dbReference type="EMBL" id="GMI25199.1"/>
    </source>
</evidence>
<evidence type="ECO:0000313" key="2">
    <source>
        <dbReference type="Proteomes" id="UP001165060"/>
    </source>
</evidence>
<dbReference type="InterPro" id="IPR013785">
    <property type="entry name" value="Aldolase_TIM"/>
</dbReference>
<accession>A0ABQ6MFE4</accession>
<reference evidence="1 2" key="1">
    <citation type="journal article" date="2023" name="Commun. Biol.">
        <title>Genome analysis of Parmales, the sister group of diatoms, reveals the evolutionary specialization of diatoms from phago-mixotrophs to photoautotrophs.</title>
        <authorList>
            <person name="Ban H."/>
            <person name="Sato S."/>
            <person name="Yoshikawa S."/>
            <person name="Yamada K."/>
            <person name="Nakamura Y."/>
            <person name="Ichinomiya M."/>
            <person name="Sato N."/>
            <person name="Blanc-Mathieu R."/>
            <person name="Endo H."/>
            <person name="Kuwata A."/>
            <person name="Ogata H."/>
        </authorList>
    </citation>
    <scope>NUCLEOTIDE SEQUENCE [LARGE SCALE GENOMIC DNA]</scope>
</reference>
<proteinExistence type="predicted"/>
<sequence>MLPLLLLPSSALSSWTYSLDSAHSLSLSSPLASIDPICSSISYRSSPDDSLTSVDTCADADQYSVSTASNPGFGDGQHADVPADVVTVTHTPLPSSSLPEITQTLKFFGDYLTLSLSVTSSAPFSTNSLSPISSGGVSVSSAKGPDPRALLVPYDNDIGSMYQSRSLDDPVDYLVPFSSSYVTALYDNLSRAGVVLGSLEHEVWKTGVNMKGGRPHLFPPETFGANHLALTAGVASLLETHDVLPHAFVSSDEANSVSSPVFFVAAGDDWRDLMELYGRSQLRAPAVLPVAAPVAGFNTWGVTQFDTQLEDATLAAETLASLDNFQHPSAPLFVDFDAVNIDLDEQLKLLGTTDENGQVMGVYSAPWSYFSDDLSASVDCGGTTYAVLDMVKKNSKGEPIAVPDKKVSPTPLNNYAFDPTHPGVLCQAEEYITRCREEGVRLVKIDFINWGSMEGGSGEDGSNWLAGEGIETGQAAYTYGMEKILGWAGQDMVIDLSMAPMFPNHFAHGRRIGCDQMYGGVEFTMNQLSGGWWQSTMLLLDPDLVVFNKNLIEELAPDFLKPFVGKLSMDGRSRVNKAVVHGGFYMAGDDFHNETSVDMGREFLNNDAVNAVIWEMKGAAFRPVRSADKFLVAPNAFEWKGESGGYLCVFNYVIGEKEIEIELDDTVVGEGGGKVVDVWTGEELEGAVQDGTLKVKVGGASSVLLRFV</sequence>
<dbReference type="InterPro" id="IPR017853">
    <property type="entry name" value="GH"/>
</dbReference>
<gene>
    <name evidence="1" type="ORF">TeGR_g2530</name>
</gene>
<dbReference type="Proteomes" id="UP001165060">
    <property type="component" value="Unassembled WGS sequence"/>
</dbReference>
<dbReference type="SUPFAM" id="SSF51445">
    <property type="entry name" value="(Trans)glycosidases"/>
    <property type="match status" value="1"/>
</dbReference>
<protein>
    <submittedName>
        <fullName evidence="1">Uncharacterized protein</fullName>
    </submittedName>
</protein>